<protein>
    <submittedName>
        <fullName evidence="1">Uncharacterized protein</fullName>
    </submittedName>
</protein>
<proteinExistence type="predicted"/>
<gene>
    <name evidence="1" type="ORF">METZ01_LOCUS275652</name>
</gene>
<accession>A0A382KEI3</accession>
<evidence type="ECO:0000313" key="1">
    <source>
        <dbReference type="EMBL" id="SVC22798.1"/>
    </source>
</evidence>
<organism evidence="1">
    <name type="scientific">marine metagenome</name>
    <dbReference type="NCBI Taxonomy" id="408172"/>
    <lineage>
        <taxon>unclassified sequences</taxon>
        <taxon>metagenomes</taxon>
        <taxon>ecological metagenomes</taxon>
    </lineage>
</organism>
<dbReference type="EMBL" id="UINC01080136">
    <property type="protein sequence ID" value="SVC22798.1"/>
    <property type="molecule type" value="Genomic_DNA"/>
</dbReference>
<sequence length="57" mass="6517">MINMNTNNDVISSAMEEFGLTVDDVKVLMKGYEKFTESSTEQKKELIDNVMNLIDDK</sequence>
<dbReference type="AlphaFoldDB" id="A0A382KEI3"/>
<reference evidence="1" key="1">
    <citation type="submission" date="2018-05" db="EMBL/GenBank/DDBJ databases">
        <authorList>
            <person name="Lanie J.A."/>
            <person name="Ng W.-L."/>
            <person name="Kazmierczak K.M."/>
            <person name="Andrzejewski T.M."/>
            <person name="Davidsen T.M."/>
            <person name="Wayne K.J."/>
            <person name="Tettelin H."/>
            <person name="Glass J.I."/>
            <person name="Rusch D."/>
            <person name="Podicherti R."/>
            <person name="Tsui H.-C.T."/>
            <person name="Winkler M.E."/>
        </authorList>
    </citation>
    <scope>NUCLEOTIDE SEQUENCE</scope>
</reference>
<name>A0A382KEI3_9ZZZZ</name>